<proteinExistence type="predicted"/>
<evidence type="ECO:0000313" key="3">
    <source>
        <dbReference type="Proteomes" id="UP001610446"/>
    </source>
</evidence>
<feature type="region of interest" description="Disordered" evidence="1">
    <location>
        <begin position="1"/>
        <end position="27"/>
    </location>
</feature>
<evidence type="ECO:0000313" key="2">
    <source>
        <dbReference type="EMBL" id="KAL2835570.1"/>
    </source>
</evidence>
<reference evidence="2 3" key="1">
    <citation type="submission" date="2024-07" db="EMBL/GenBank/DDBJ databases">
        <title>Section-level genome sequencing and comparative genomics of Aspergillus sections Usti and Cavernicolus.</title>
        <authorList>
            <consortium name="Lawrence Berkeley National Laboratory"/>
            <person name="Nybo J.L."/>
            <person name="Vesth T.C."/>
            <person name="Theobald S."/>
            <person name="Frisvad J.C."/>
            <person name="Larsen T.O."/>
            <person name="Kjaerboelling I."/>
            <person name="Rothschild-Mancinelli K."/>
            <person name="Lyhne E.K."/>
            <person name="Kogle M.E."/>
            <person name="Barry K."/>
            <person name="Clum A."/>
            <person name="Na H."/>
            <person name="Ledsgaard L."/>
            <person name="Lin J."/>
            <person name="Lipzen A."/>
            <person name="Kuo A."/>
            <person name="Riley R."/>
            <person name="Mondo S."/>
            <person name="Labutti K."/>
            <person name="Haridas S."/>
            <person name="Pangalinan J."/>
            <person name="Salamov A.A."/>
            <person name="Simmons B.A."/>
            <person name="Magnuson J.K."/>
            <person name="Chen J."/>
            <person name="Drula E."/>
            <person name="Henrissat B."/>
            <person name="Wiebenga A."/>
            <person name="Lubbers R.J."/>
            <person name="Gomes A.C."/>
            <person name="Makela M.R."/>
            <person name="Stajich J."/>
            <person name="Grigoriev I.V."/>
            <person name="Mortensen U.H."/>
            <person name="De Vries R.P."/>
            <person name="Baker S.E."/>
            <person name="Andersen M.R."/>
        </authorList>
    </citation>
    <scope>NUCLEOTIDE SEQUENCE [LARGE SCALE GENOMIC DNA]</scope>
    <source>
        <strain evidence="2 3">CBS 123904</strain>
    </source>
</reference>
<evidence type="ECO:0000256" key="1">
    <source>
        <dbReference type="SAM" id="MobiDB-lite"/>
    </source>
</evidence>
<keyword evidence="3" id="KW-1185">Reference proteome</keyword>
<dbReference type="CDD" id="cd14688">
    <property type="entry name" value="bZIP_YAP"/>
    <property type="match status" value="1"/>
</dbReference>
<organism evidence="2 3">
    <name type="scientific">Aspergillus pseudoustus</name>
    <dbReference type="NCBI Taxonomy" id="1810923"/>
    <lineage>
        <taxon>Eukaryota</taxon>
        <taxon>Fungi</taxon>
        <taxon>Dikarya</taxon>
        <taxon>Ascomycota</taxon>
        <taxon>Pezizomycotina</taxon>
        <taxon>Eurotiomycetes</taxon>
        <taxon>Eurotiomycetidae</taxon>
        <taxon>Eurotiales</taxon>
        <taxon>Aspergillaceae</taxon>
        <taxon>Aspergillus</taxon>
        <taxon>Aspergillus subgen. Nidulantes</taxon>
    </lineage>
</organism>
<dbReference type="SUPFAM" id="SSF57959">
    <property type="entry name" value="Leucine zipper domain"/>
    <property type="match status" value="1"/>
</dbReference>
<dbReference type="PANTHER" id="PTHR42070">
    <property type="entry name" value="FILAMENT ASSOCIATED PROTEIN, PUTATIVE (AFU_ORTHOLOGUE AFUA_8G06630)-RELATED"/>
    <property type="match status" value="1"/>
</dbReference>
<sequence length="222" mass="25282">MDRRALTGNQKTANAARIRDNQRRSRTRRKEYVRELEERVRNYEKLGITATEEVQAAGRKVARENEWLRDLLGLHGILASEVNQYLASRRNGKAGPALLESSKQRGYIESTTTLSTKNHPDQDVLRTHSTPASRVQLPVAFSDEESILEDRPASDEANARPINQYTTAEQHDETSMSCEAAVDMIVGMHSDQDRSVIRERLGCRSTNCQVRHLTIFEMLDFQ</sequence>
<comment type="caution">
    <text evidence="2">The sequence shown here is derived from an EMBL/GenBank/DDBJ whole genome shotgun (WGS) entry which is preliminary data.</text>
</comment>
<dbReference type="PANTHER" id="PTHR42070:SF1">
    <property type="entry name" value="FILAMENT ASSOCIATED PROTEIN, PUTATIVE (AFU_ORTHOLOGUE AFUA_8G06630)-RELATED"/>
    <property type="match status" value="1"/>
</dbReference>
<gene>
    <name evidence="2" type="ORF">BJY01DRAFT_223430</name>
</gene>
<dbReference type="InterPro" id="IPR046347">
    <property type="entry name" value="bZIP_sf"/>
</dbReference>
<dbReference type="Proteomes" id="UP001610446">
    <property type="component" value="Unassembled WGS sequence"/>
</dbReference>
<protein>
    <recommendedName>
        <fullName evidence="4">BZIP domain-containing protein</fullName>
    </recommendedName>
</protein>
<dbReference type="EMBL" id="JBFXLU010000200">
    <property type="protein sequence ID" value="KAL2835570.1"/>
    <property type="molecule type" value="Genomic_DNA"/>
</dbReference>
<evidence type="ECO:0008006" key="4">
    <source>
        <dbReference type="Google" id="ProtNLM"/>
    </source>
</evidence>
<accession>A0ABR4J6A5</accession>
<name>A0ABR4J6A5_9EURO</name>
<dbReference type="Gene3D" id="1.20.5.170">
    <property type="match status" value="1"/>
</dbReference>